<organism evidence="2 3">
    <name type="scientific">Candidatus Fervidibacter sacchari</name>
    <dbReference type="NCBI Taxonomy" id="1448929"/>
    <lineage>
        <taxon>Bacteria</taxon>
        <taxon>Candidatus Fervidibacterota</taxon>
        <taxon>Candidatus Fervidibacter</taxon>
    </lineage>
</organism>
<protein>
    <submittedName>
        <fullName evidence="2">Nucleotidyltransferase</fullName>
    </submittedName>
</protein>
<dbReference type="SUPFAM" id="SSF81301">
    <property type="entry name" value="Nucleotidyltransferase"/>
    <property type="match status" value="1"/>
</dbReference>
<proteinExistence type="predicted"/>
<dbReference type="PANTHER" id="PTHR43852">
    <property type="entry name" value="NUCLEOTIDYLTRANSFERASE"/>
    <property type="match status" value="1"/>
</dbReference>
<name>A0ABT2ER56_9BACT</name>
<evidence type="ECO:0000313" key="2">
    <source>
        <dbReference type="EMBL" id="MCS3920453.1"/>
    </source>
</evidence>
<dbReference type="PANTHER" id="PTHR43852:SF3">
    <property type="entry name" value="NUCLEOTIDYLTRANSFERASE"/>
    <property type="match status" value="1"/>
</dbReference>
<dbReference type="CDD" id="cd05403">
    <property type="entry name" value="NT_KNTase_like"/>
    <property type="match status" value="1"/>
</dbReference>
<gene>
    <name evidence="2" type="ORF">M2350_002882</name>
</gene>
<keyword evidence="3" id="KW-1185">Reference proteome</keyword>
<feature type="domain" description="Polymerase beta nucleotidyltransferase" evidence="1">
    <location>
        <begin position="22"/>
        <end position="112"/>
    </location>
</feature>
<dbReference type="InterPro" id="IPR041633">
    <property type="entry name" value="Polbeta"/>
</dbReference>
<reference evidence="2 3" key="1">
    <citation type="submission" date="2022-08" db="EMBL/GenBank/DDBJ databases">
        <title>Bacterial and archaeal communities from various locations to study Microbial Dark Matter (Phase II).</title>
        <authorList>
            <person name="Stepanauskas R."/>
        </authorList>
    </citation>
    <scope>NUCLEOTIDE SEQUENCE [LARGE SCALE GENOMIC DNA]</scope>
    <source>
        <strain evidence="2 3">PD1</strain>
    </source>
</reference>
<comment type="caution">
    <text evidence="2">The sequence shown here is derived from an EMBL/GenBank/DDBJ whole genome shotgun (WGS) entry which is preliminary data.</text>
</comment>
<dbReference type="Proteomes" id="UP001204798">
    <property type="component" value="Unassembled WGS sequence"/>
</dbReference>
<dbReference type="Pfam" id="PF18765">
    <property type="entry name" value="Polbeta"/>
    <property type="match status" value="1"/>
</dbReference>
<evidence type="ECO:0000259" key="1">
    <source>
        <dbReference type="Pfam" id="PF18765"/>
    </source>
</evidence>
<dbReference type="Gene3D" id="3.30.460.10">
    <property type="entry name" value="Beta Polymerase, domain 2"/>
    <property type="match status" value="1"/>
</dbReference>
<dbReference type="InterPro" id="IPR043519">
    <property type="entry name" value="NT_sf"/>
</dbReference>
<accession>A0ABT2ER56</accession>
<dbReference type="InterPro" id="IPR052930">
    <property type="entry name" value="TA_antitoxin_MntA"/>
</dbReference>
<sequence>METLDKFPRTLTPEEREAIIESLRRELQKRLEIVFAYLLGSFAEGLPFRDIDIAVWVEGVSREQAWDYEAQVATDLTRIWGIEVDVRLLNFAPLGFRLNAVNGILLFSRDDEFRLNFIEQVSLAYMDFSWLARQMLKDALE</sequence>
<evidence type="ECO:0000313" key="3">
    <source>
        <dbReference type="Proteomes" id="UP001204798"/>
    </source>
</evidence>
<dbReference type="EMBL" id="JANUCP010000005">
    <property type="protein sequence ID" value="MCS3920453.1"/>
    <property type="molecule type" value="Genomic_DNA"/>
</dbReference>
<dbReference type="RefSeq" id="WP_259099674.1">
    <property type="nucleotide sequence ID" value="NZ_CP130454.1"/>
</dbReference>